<protein>
    <submittedName>
        <fullName evidence="2">Uncharacterized protein</fullName>
    </submittedName>
</protein>
<reference evidence="2" key="2">
    <citation type="submission" date="2018-03" db="EMBL/GenBank/DDBJ databases">
        <title>The Triticum urartu genome reveals the dynamic nature of wheat genome evolution.</title>
        <authorList>
            <person name="Ling H."/>
            <person name="Ma B."/>
            <person name="Shi X."/>
            <person name="Liu H."/>
            <person name="Dong L."/>
            <person name="Sun H."/>
            <person name="Cao Y."/>
            <person name="Gao Q."/>
            <person name="Zheng S."/>
            <person name="Li Y."/>
            <person name="Yu Y."/>
            <person name="Du H."/>
            <person name="Qi M."/>
            <person name="Li Y."/>
            <person name="Yu H."/>
            <person name="Cui Y."/>
            <person name="Wang N."/>
            <person name="Chen C."/>
            <person name="Wu H."/>
            <person name="Zhao Y."/>
            <person name="Zhang J."/>
            <person name="Li Y."/>
            <person name="Zhou W."/>
            <person name="Zhang B."/>
            <person name="Hu W."/>
            <person name="Eijk M."/>
            <person name="Tang J."/>
            <person name="Witsenboer H."/>
            <person name="Zhao S."/>
            <person name="Li Z."/>
            <person name="Zhang A."/>
            <person name="Wang D."/>
            <person name="Liang C."/>
        </authorList>
    </citation>
    <scope>NUCLEOTIDE SEQUENCE [LARGE SCALE GENOMIC DNA]</scope>
    <source>
        <strain evidence="2">cv. G1812</strain>
    </source>
</reference>
<accession>A0A8R7QD48</accession>
<evidence type="ECO:0000313" key="3">
    <source>
        <dbReference type="Proteomes" id="UP000015106"/>
    </source>
</evidence>
<dbReference type="EnsemblPlants" id="TuG1812G0500001754.01.T01">
    <property type="protein sequence ID" value="TuG1812G0500001754.01.T01.cds294900"/>
    <property type="gene ID" value="TuG1812G0500001754.01"/>
</dbReference>
<evidence type="ECO:0000256" key="1">
    <source>
        <dbReference type="SAM" id="MobiDB-lite"/>
    </source>
</evidence>
<name>A0A8R7QD48_TRIUA</name>
<feature type="region of interest" description="Disordered" evidence="1">
    <location>
        <begin position="35"/>
        <end position="56"/>
    </location>
</feature>
<dbReference type="Gramene" id="TuG1812G0500001754.01.T01">
    <property type="protein sequence ID" value="TuG1812G0500001754.01.T01.cds294900"/>
    <property type="gene ID" value="TuG1812G0500001754.01"/>
</dbReference>
<evidence type="ECO:0000313" key="2">
    <source>
        <dbReference type="EnsemblPlants" id="TuG1812G0500001754.01.T01.cds294900"/>
    </source>
</evidence>
<sequence>MPPPPLLTRPFSTIAASTPSAAAISRIATTATLTSGSRGFKNKTSGGQGLALPRRPALPEWKKKMRKSSTYGRATTWGAWPLRFASGRTSSTGSRRNPAPS</sequence>
<dbReference type="Proteomes" id="UP000015106">
    <property type="component" value="Chromosome 5"/>
</dbReference>
<reference evidence="3" key="1">
    <citation type="journal article" date="2013" name="Nature">
        <title>Draft genome of the wheat A-genome progenitor Triticum urartu.</title>
        <authorList>
            <person name="Ling H.Q."/>
            <person name="Zhao S."/>
            <person name="Liu D."/>
            <person name="Wang J."/>
            <person name="Sun H."/>
            <person name="Zhang C."/>
            <person name="Fan H."/>
            <person name="Li D."/>
            <person name="Dong L."/>
            <person name="Tao Y."/>
            <person name="Gao C."/>
            <person name="Wu H."/>
            <person name="Li Y."/>
            <person name="Cui Y."/>
            <person name="Guo X."/>
            <person name="Zheng S."/>
            <person name="Wang B."/>
            <person name="Yu K."/>
            <person name="Liang Q."/>
            <person name="Yang W."/>
            <person name="Lou X."/>
            <person name="Chen J."/>
            <person name="Feng M."/>
            <person name="Jian J."/>
            <person name="Zhang X."/>
            <person name="Luo G."/>
            <person name="Jiang Y."/>
            <person name="Liu J."/>
            <person name="Wang Z."/>
            <person name="Sha Y."/>
            <person name="Zhang B."/>
            <person name="Wu H."/>
            <person name="Tang D."/>
            <person name="Shen Q."/>
            <person name="Xue P."/>
            <person name="Zou S."/>
            <person name="Wang X."/>
            <person name="Liu X."/>
            <person name="Wang F."/>
            <person name="Yang Y."/>
            <person name="An X."/>
            <person name="Dong Z."/>
            <person name="Zhang K."/>
            <person name="Zhang X."/>
            <person name="Luo M.C."/>
            <person name="Dvorak J."/>
            <person name="Tong Y."/>
            <person name="Wang J."/>
            <person name="Yang H."/>
            <person name="Li Z."/>
            <person name="Wang D."/>
            <person name="Zhang A."/>
            <person name="Wang J."/>
        </authorList>
    </citation>
    <scope>NUCLEOTIDE SEQUENCE</scope>
    <source>
        <strain evidence="3">cv. G1812</strain>
    </source>
</reference>
<proteinExistence type="predicted"/>
<reference evidence="2" key="3">
    <citation type="submission" date="2022-06" db="UniProtKB">
        <authorList>
            <consortium name="EnsemblPlants"/>
        </authorList>
    </citation>
    <scope>IDENTIFICATION</scope>
</reference>
<keyword evidence="3" id="KW-1185">Reference proteome</keyword>
<organism evidence="2 3">
    <name type="scientific">Triticum urartu</name>
    <name type="common">Red wild einkorn</name>
    <name type="synonym">Crithodium urartu</name>
    <dbReference type="NCBI Taxonomy" id="4572"/>
    <lineage>
        <taxon>Eukaryota</taxon>
        <taxon>Viridiplantae</taxon>
        <taxon>Streptophyta</taxon>
        <taxon>Embryophyta</taxon>
        <taxon>Tracheophyta</taxon>
        <taxon>Spermatophyta</taxon>
        <taxon>Magnoliopsida</taxon>
        <taxon>Liliopsida</taxon>
        <taxon>Poales</taxon>
        <taxon>Poaceae</taxon>
        <taxon>BOP clade</taxon>
        <taxon>Pooideae</taxon>
        <taxon>Triticodae</taxon>
        <taxon>Triticeae</taxon>
        <taxon>Triticinae</taxon>
        <taxon>Triticum</taxon>
    </lineage>
</organism>
<dbReference type="AlphaFoldDB" id="A0A8R7QD48"/>